<dbReference type="InterPro" id="IPR058680">
    <property type="entry name" value="NBD_SMAX1-like"/>
</dbReference>
<dbReference type="GO" id="GO:0005524">
    <property type="term" value="F:ATP binding"/>
    <property type="evidence" value="ECO:0007669"/>
    <property type="project" value="InterPro"/>
</dbReference>
<protein>
    <recommendedName>
        <fullName evidence="7">Clp R domain-containing protein</fullName>
    </recommendedName>
</protein>
<accession>A0A8X8CFW1</accession>
<evidence type="ECO:0000256" key="4">
    <source>
        <dbReference type="ARBA" id="ARBA00023163"/>
    </source>
</evidence>
<dbReference type="Pfam" id="PF07724">
    <property type="entry name" value="AAA_2"/>
    <property type="match status" value="1"/>
</dbReference>
<dbReference type="InterPro" id="IPR003959">
    <property type="entry name" value="ATPase_AAA_core"/>
</dbReference>
<dbReference type="Pfam" id="PF23569">
    <property type="entry name" value="NBD_SMAX1"/>
    <property type="match status" value="1"/>
</dbReference>
<dbReference type="Pfam" id="PF02861">
    <property type="entry name" value="Clp_N"/>
    <property type="match status" value="1"/>
</dbReference>
<organism evidence="8 9">
    <name type="scientific">Populus tomentosa</name>
    <name type="common">Chinese white poplar</name>
    <dbReference type="NCBI Taxonomy" id="118781"/>
    <lineage>
        <taxon>Eukaryota</taxon>
        <taxon>Viridiplantae</taxon>
        <taxon>Streptophyta</taxon>
        <taxon>Embryophyta</taxon>
        <taxon>Tracheophyta</taxon>
        <taxon>Spermatophyta</taxon>
        <taxon>Magnoliopsida</taxon>
        <taxon>eudicotyledons</taxon>
        <taxon>Gunneridae</taxon>
        <taxon>Pentapetalae</taxon>
        <taxon>rosids</taxon>
        <taxon>fabids</taxon>
        <taxon>Malpighiales</taxon>
        <taxon>Salicaceae</taxon>
        <taxon>Saliceae</taxon>
        <taxon>Populus</taxon>
    </lineage>
</organism>
<dbReference type="Proteomes" id="UP000886885">
    <property type="component" value="Chromosome 9D"/>
</dbReference>
<dbReference type="PANTHER" id="PTHR43572:SF38">
    <property type="entry name" value="PROTEIN SMAX1-LIKE 6"/>
    <property type="match status" value="1"/>
</dbReference>
<dbReference type="InterPro" id="IPR004176">
    <property type="entry name" value="Clp_R_N"/>
</dbReference>
<feature type="region of interest" description="Disordered" evidence="6">
    <location>
        <begin position="634"/>
        <end position="654"/>
    </location>
</feature>
<keyword evidence="9" id="KW-1185">Reference proteome</keyword>
<dbReference type="AlphaFoldDB" id="A0A8X8CFW1"/>
<dbReference type="Pfam" id="PF26587">
    <property type="entry name" value="AAA_lid_SMAX1"/>
    <property type="match status" value="1"/>
</dbReference>
<evidence type="ECO:0000256" key="5">
    <source>
        <dbReference type="PROSITE-ProRule" id="PRU01251"/>
    </source>
</evidence>
<comment type="caution">
    <text evidence="8">The sequence shown here is derived from an EMBL/GenBank/DDBJ whole genome shotgun (WGS) entry which is preliminary data.</text>
</comment>
<evidence type="ECO:0000259" key="7">
    <source>
        <dbReference type="PROSITE" id="PS51903"/>
    </source>
</evidence>
<evidence type="ECO:0000256" key="1">
    <source>
        <dbReference type="ARBA" id="ARBA00008675"/>
    </source>
</evidence>
<dbReference type="CDD" id="cd19499">
    <property type="entry name" value="RecA-like_ClpB_Hsp104-like"/>
    <property type="match status" value="1"/>
</dbReference>
<keyword evidence="2 5" id="KW-0677">Repeat</keyword>
<name>A0A8X8CFW1_POPTO</name>
<sequence length="1264" mass="138636">MPTPVGVARQCLTEEAARALDEAVAVARRRSHSQTSSLHAVSALLALPASTLKNACSRTTTSAYSSRRQFHVLDLCVGVSLDRLPSSKTLEEDPPISNSLMAAIKRSQANQRRHPDNFHMHQIHCNQQAASVLKVEMKHFILSILDDPIVSRVFGEAGFRSCDIKMAIVHPPVIQRSKFSRAGCAPVFLCNLPGSNSTVPGRPPGFSFPFSSGLDDDVGDDDVCWRIGEALVRREGKGRNLLLVGVYASNALKGFVDSVNKDNKGGVLPSEISGVSVISVEDEVIHFVSEGGGDKEKMRLKFDELGQELERCSGPGIVVNIGDLKVLVGENVCRDALSYLVSKLTGLLEGFREKIWLVGAADSYDTYLKSVGRFSGVEKDWDLRILPITSYKSPTGGFGTKSSVVESKFDLPAHDTYSLLGSFVPFGGFFSTPSDFKIPPNSINQSITRCHLCNAKYEQDVIAILKMGPTISVAEQCSENLPSSLQMAELDTRKAVDMVKVLAIFMEACASSSVQTKDDSTSLNAKILDLQNRWDDNCQRLHHAQPFSRFDVSQATSQAAIAEGFQYLTDRNESRSNSSSRDSSLNENQCAYPNLGVCLDKQKIFPGRYCAVSEVENVNHQSKLVEEVPRCQQEEKETPRFTPNPMANVSLPTDRTSSFSVTSVTTDLGLGTLYASSTRELITTKLCDPREHQEHFSGSSSVEYDDNTSLQIAQSSSCSGPSSGGQFNLRNFKSVMRALSEQVGWQDRATLAISEAVSRCKAGHGRHHGSNSKGDISFAFLGPDRIGKKKIASALAVVMFGSIQSFISVDLGSHGKVNSSNSMLESQELDDDELGRSTTFVDYIASKLSKKPHSLIFLENVDKADPLVQNSLSHALRTGKFPDSRGREVSTNSTIFVATSTITVGNTNFLSEKETITFSEEMILGAKSWQMQILVEHVAEAATKSSQMKVRISREVTSAVSSGNKRKLDVTSDSMEQESTCESSKRVHKALRSYLDLNLPVEDTGECANCSDYDSDSVSESSQAWLEYFSDQVDEKVVFKPFDFDSLAEKTMKEISKQCQRVFGSEVLLEIDHEVMVQILAASWLSEKKRAMEDWIEEVVGRGFSEAKQKSQAGAQCIVKLVSCKGLVVKEQAPGICLPSRINPCAAPFHVLMIATVITVVEMVDFASGLPGNRAKANMDEKIQDFEPFHLLGPTKLSISFNTHTNIVFAAMVNEQKRLGIIYKLSEKLSSLPPGGFKARKIYPHLKIAGLQQGEFRLTHHHVE</sequence>
<dbReference type="InterPro" id="IPR058954">
    <property type="entry name" value="AAA_lid_SMAX1"/>
</dbReference>
<reference evidence="8" key="1">
    <citation type="journal article" date="2020" name="bioRxiv">
        <title>Hybrid origin of Populus tomentosa Carr. identified through genome sequencing and phylogenomic analysis.</title>
        <authorList>
            <person name="An X."/>
            <person name="Gao K."/>
            <person name="Chen Z."/>
            <person name="Li J."/>
            <person name="Yang X."/>
            <person name="Yang X."/>
            <person name="Zhou J."/>
            <person name="Guo T."/>
            <person name="Zhao T."/>
            <person name="Huang S."/>
            <person name="Miao D."/>
            <person name="Khan W.U."/>
            <person name="Rao P."/>
            <person name="Ye M."/>
            <person name="Lei B."/>
            <person name="Liao W."/>
            <person name="Wang J."/>
            <person name="Ji L."/>
            <person name="Li Y."/>
            <person name="Guo B."/>
            <person name="Mustafa N.S."/>
            <person name="Li S."/>
            <person name="Yun Q."/>
            <person name="Keller S.R."/>
            <person name="Mao J."/>
            <person name="Zhang R."/>
            <person name="Strauss S.H."/>
        </authorList>
    </citation>
    <scope>NUCLEOTIDE SEQUENCE</scope>
    <source>
        <strain evidence="8">GM15</strain>
        <tissue evidence="8">Leaf</tissue>
    </source>
</reference>
<dbReference type="PROSITE" id="PS51903">
    <property type="entry name" value="CLP_R"/>
    <property type="match status" value="1"/>
</dbReference>
<evidence type="ECO:0000313" key="9">
    <source>
        <dbReference type="Proteomes" id="UP000886885"/>
    </source>
</evidence>
<evidence type="ECO:0000256" key="6">
    <source>
        <dbReference type="SAM" id="MobiDB-lite"/>
    </source>
</evidence>
<dbReference type="OrthoDB" id="1723324at2759"/>
<keyword evidence="3" id="KW-0805">Transcription regulation</keyword>
<feature type="domain" description="Clp R" evidence="7">
    <location>
        <begin position="8"/>
        <end position="177"/>
    </location>
</feature>
<dbReference type="InterPro" id="IPR051650">
    <property type="entry name" value="SL_signaling_regulator"/>
</dbReference>
<feature type="compositionally biased region" description="Polar residues" evidence="6">
    <location>
        <begin position="645"/>
        <end position="654"/>
    </location>
</feature>
<dbReference type="GO" id="GO:0016887">
    <property type="term" value="F:ATP hydrolysis activity"/>
    <property type="evidence" value="ECO:0007669"/>
    <property type="project" value="InterPro"/>
</dbReference>
<dbReference type="PANTHER" id="PTHR43572">
    <property type="entry name" value="CHAPERONE PROTEIN CLPD, CHLOROPLASTIC"/>
    <property type="match status" value="1"/>
</dbReference>
<evidence type="ECO:0000256" key="2">
    <source>
        <dbReference type="ARBA" id="ARBA00022737"/>
    </source>
</evidence>
<comment type="similarity">
    <text evidence="1">Belongs to the ClpA/ClpB family.</text>
</comment>
<keyword evidence="4" id="KW-0804">Transcription</keyword>
<evidence type="ECO:0000256" key="3">
    <source>
        <dbReference type="ARBA" id="ARBA00023015"/>
    </source>
</evidence>
<proteinExistence type="inferred from homology"/>
<gene>
    <name evidence="8" type="ORF">POTOM_034159</name>
</gene>
<evidence type="ECO:0000313" key="8">
    <source>
        <dbReference type="EMBL" id="KAG6760971.1"/>
    </source>
</evidence>
<dbReference type="EMBL" id="JAAWWB010000018">
    <property type="protein sequence ID" value="KAG6760971.1"/>
    <property type="molecule type" value="Genomic_DNA"/>
</dbReference>